<keyword evidence="8" id="KW-1185">Reference proteome</keyword>
<evidence type="ECO:0000256" key="5">
    <source>
        <dbReference type="SAM" id="Phobius"/>
    </source>
</evidence>
<evidence type="ECO:0000259" key="6">
    <source>
        <dbReference type="Pfam" id="PF06271"/>
    </source>
</evidence>
<dbReference type="Pfam" id="PF06271">
    <property type="entry name" value="RDD"/>
    <property type="match status" value="1"/>
</dbReference>
<feature type="transmembrane region" description="Helical" evidence="5">
    <location>
        <begin position="28"/>
        <end position="46"/>
    </location>
</feature>
<evidence type="ECO:0000256" key="4">
    <source>
        <dbReference type="ARBA" id="ARBA00023136"/>
    </source>
</evidence>
<dbReference type="Proteomes" id="UP000294562">
    <property type="component" value="Unassembled WGS sequence"/>
</dbReference>
<feature type="transmembrane region" description="Helical" evidence="5">
    <location>
        <begin position="107"/>
        <end position="127"/>
    </location>
</feature>
<evidence type="ECO:0000313" key="7">
    <source>
        <dbReference type="EMBL" id="TDL91290.1"/>
    </source>
</evidence>
<organism evidence="7 8">
    <name type="scientific">Meridianimarinicoccus aquatilis</name>
    <dbReference type="NCBI Taxonomy" id="2552766"/>
    <lineage>
        <taxon>Bacteria</taxon>
        <taxon>Pseudomonadati</taxon>
        <taxon>Pseudomonadota</taxon>
        <taxon>Alphaproteobacteria</taxon>
        <taxon>Rhodobacterales</taxon>
        <taxon>Paracoccaceae</taxon>
        <taxon>Meridianimarinicoccus</taxon>
    </lineage>
</organism>
<protein>
    <submittedName>
        <fullName evidence="7">RDD family protein</fullName>
    </submittedName>
</protein>
<evidence type="ECO:0000256" key="2">
    <source>
        <dbReference type="ARBA" id="ARBA00022692"/>
    </source>
</evidence>
<keyword evidence="4 5" id="KW-0472">Membrane</keyword>
<dbReference type="RefSeq" id="WP_133341130.1">
    <property type="nucleotide sequence ID" value="NZ_SMZO01000002.1"/>
</dbReference>
<comment type="caution">
    <text evidence="7">The sequence shown here is derived from an EMBL/GenBank/DDBJ whole genome shotgun (WGS) entry which is preliminary data.</text>
</comment>
<reference evidence="7 8" key="1">
    <citation type="submission" date="2019-03" db="EMBL/GenBank/DDBJ databases">
        <title>Rhodobacteraceae bacterium SM1902, a new member of the family Rhodobacteraceae isolated from Yantai.</title>
        <authorList>
            <person name="Sun Y."/>
        </authorList>
    </citation>
    <scope>NUCLEOTIDE SEQUENCE [LARGE SCALE GENOMIC DNA]</scope>
    <source>
        <strain evidence="7 8">SM1902</strain>
    </source>
</reference>
<gene>
    <name evidence="7" type="ORF">E2L05_01555</name>
</gene>
<keyword evidence="2 5" id="KW-0812">Transmembrane</keyword>
<accession>A0A4R6B3P8</accession>
<feature type="transmembrane region" description="Helical" evidence="5">
    <location>
        <begin position="51"/>
        <end position="71"/>
    </location>
</feature>
<keyword evidence="3 5" id="KW-1133">Transmembrane helix</keyword>
<dbReference type="InterPro" id="IPR010432">
    <property type="entry name" value="RDD"/>
</dbReference>
<feature type="domain" description="RDD" evidence="6">
    <location>
        <begin position="24"/>
        <end position="140"/>
    </location>
</feature>
<dbReference type="GO" id="GO:0016020">
    <property type="term" value="C:membrane"/>
    <property type="evidence" value="ECO:0007669"/>
    <property type="project" value="UniProtKB-SubCell"/>
</dbReference>
<evidence type="ECO:0000256" key="3">
    <source>
        <dbReference type="ARBA" id="ARBA00022989"/>
    </source>
</evidence>
<dbReference type="OrthoDB" id="7270324at2"/>
<name>A0A4R6B3P8_9RHOB</name>
<evidence type="ECO:0000313" key="8">
    <source>
        <dbReference type="Proteomes" id="UP000294562"/>
    </source>
</evidence>
<dbReference type="EMBL" id="SMZO01000002">
    <property type="protein sequence ID" value="TDL91290.1"/>
    <property type="molecule type" value="Genomic_DNA"/>
</dbReference>
<comment type="subcellular location">
    <subcellularLocation>
        <location evidence="1">Membrane</location>
        <topology evidence="1">Multi-pass membrane protein</topology>
    </subcellularLocation>
</comment>
<sequence>MTQTDAHWRLPDPDDHPEFYSDTTTKRFFAWIIDTILITLISLVAIPFTAFVGLFFFAGLFLLVSLVYRVASLAKWSATPGMRLLSVEMRTRSGDRFDLPTSFLHTGAYMVMMAIFVLQAVSIILMLTGSRSQGLHDHLLGTSAINRAAVF</sequence>
<evidence type="ECO:0000256" key="1">
    <source>
        <dbReference type="ARBA" id="ARBA00004141"/>
    </source>
</evidence>
<proteinExistence type="predicted"/>
<dbReference type="AlphaFoldDB" id="A0A4R6B3P8"/>